<dbReference type="OrthoDB" id="2143413at2759"/>
<keyword evidence="5" id="KW-0808">Transferase</keyword>
<dbReference type="EMBL" id="MCFH01000007">
    <property type="protein sequence ID" value="ORX56519.1"/>
    <property type="molecule type" value="Genomic_DNA"/>
</dbReference>
<evidence type="ECO:0000259" key="12">
    <source>
        <dbReference type="SMART" id="SM01117"/>
    </source>
</evidence>
<evidence type="ECO:0000313" key="14">
    <source>
        <dbReference type="Proteomes" id="UP000193719"/>
    </source>
</evidence>
<reference evidence="13 14" key="1">
    <citation type="submission" date="2016-08" db="EMBL/GenBank/DDBJ databases">
        <title>Genomes of anaerobic fungi encode conserved fungal cellulosomes for biomass hydrolysis.</title>
        <authorList>
            <consortium name="DOE Joint Genome Institute"/>
            <person name="Haitjema C.H."/>
            <person name="Gilmore S.P."/>
            <person name="Henske J.K."/>
            <person name="Solomon K.V."/>
            <person name="De Groot R."/>
            <person name="Kuo A."/>
            <person name="Mondo S.J."/>
            <person name="Salamov A.A."/>
            <person name="Labutti K."/>
            <person name="Zhao Z."/>
            <person name="Chiniquy J."/>
            <person name="Barry K."/>
            <person name="Brewer H.M."/>
            <person name="Purvine S.O."/>
            <person name="Wright A.T."/>
            <person name="Boxma B."/>
            <person name="Van Alen T."/>
            <person name="Hackstein J.H."/>
            <person name="Baker S.E."/>
            <person name="Grigoriev I.V."/>
            <person name="O'Malley M.A."/>
        </authorList>
    </citation>
    <scope>NUCLEOTIDE SEQUENCE [LARGE SCALE GENOMIC DNA]</scope>
    <source>
        <strain evidence="14">finn</strain>
    </source>
</reference>
<dbReference type="STRING" id="1754191.A0A1Y1VHK2"/>
<evidence type="ECO:0000256" key="11">
    <source>
        <dbReference type="SAM" id="Phobius"/>
    </source>
</evidence>
<keyword evidence="3" id="KW-1003">Cell membrane</keyword>
<protein>
    <recommendedName>
        <fullName evidence="2">chitin synthase</fullName>
        <ecNumber evidence="2">2.4.1.16</ecNumber>
    </recommendedName>
</protein>
<accession>A0A1Y1VHK2</accession>
<evidence type="ECO:0000256" key="7">
    <source>
        <dbReference type="ARBA" id="ARBA00022989"/>
    </source>
</evidence>
<dbReference type="InterPro" id="IPR001199">
    <property type="entry name" value="Cyt_B5-like_heme/steroid-bd"/>
</dbReference>
<feature type="compositionally biased region" description="Basic residues" evidence="10">
    <location>
        <begin position="57"/>
        <end position="67"/>
    </location>
</feature>
<keyword evidence="7 11" id="KW-1133">Transmembrane helix</keyword>
<dbReference type="GO" id="GO:0030428">
    <property type="term" value="C:cell septum"/>
    <property type="evidence" value="ECO:0007669"/>
    <property type="project" value="TreeGrafter"/>
</dbReference>
<feature type="compositionally biased region" description="Basic residues" evidence="10">
    <location>
        <begin position="35"/>
        <end position="45"/>
    </location>
</feature>
<dbReference type="GO" id="GO:0006031">
    <property type="term" value="P:chitin biosynthetic process"/>
    <property type="evidence" value="ECO:0007669"/>
    <property type="project" value="TreeGrafter"/>
</dbReference>
<dbReference type="Gene3D" id="3.90.550.10">
    <property type="entry name" value="Spore Coat Polysaccharide Biosynthesis Protein SpsA, Chain A"/>
    <property type="match status" value="1"/>
</dbReference>
<comment type="subcellular location">
    <subcellularLocation>
        <location evidence="1">Cell membrane</location>
        <topology evidence="1">Multi-pass membrane protein</topology>
    </subcellularLocation>
</comment>
<feature type="compositionally biased region" description="Low complexity" evidence="10">
    <location>
        <begin position="335"/>
        <end position="344"/>
    </location>
</feature>
<feature type="transmembrane region" description="Helical" evidence="11">
    <location>
        <begin position="742"/>
        <end position="769"/>
    </location>
</feature>
<proteinExistence type="predicted"/>
<feature type="region of interest" description="Disordered" evidence="10">
    <location>
        <begin position="325"/>
        <end position="349"/>
    </location>
</feature>
<dbReference type="GO" id="GO:0005886">
    <property type="term" value="C:plasma membrane"/>
    <property type="evidence" value="ECO:0007669"/>
    <property type="project" value="UniProtKB-SubCell"/>
</dbReference>
<dbReference type="Pfam" id="PF22997">
    <property type="entry name" value="CHS4"/>
    <property type="match status" value="1"/>
</dbReference>
<keyword evidence="9" id="KW-0325">Glycoprotein</keyword>
<evidence type="ECO:0000256" key="9">
    <source>
        <dbReference type="ARBA" id="ARBA00023180"/>
    </source>
</evidence>
<feature type="transmembrane region" description="Helical" evidence="11">
    <location>
        <begin position="1447"/>
        <end position="1469"/>
    </location>
</feature>
<evidence type="ECO:0000256" key="4">
    <source>
        <dbReference type="ARBA" id="ARBA00022676"/>
    </source>
</evidence>
<evidence type="ECO:0000256" key="5">
    <source>
        <dbReference type="ARBA" id="ARBA00022679"/>
    </source>
</evidence>
<sequence length="1639" mass="189147">MASISHYKGNRKSMADELSKEMSLLLNTTFDNKQTKKHRHNKKNRETHQPSSTSHSLKPHKSKKKNNKLYPHENNINNNRNNGNIPNLTNNEYSYYINQEDNYNSYNIEPNCYTNDIYDNNDNYSINNGENGNLFITSNYYPYSDMPIQNEEEPYYATSNHYPYSDTPIQNEDNFYYDGNNIKNFENEYDYLIDKKPTSNTEFENEYNNKNYSNVDLSYCDQDHISSSTNFPFNNYISENNENGYNSSIQEYNNSNNNNDNIYLNSDNNMNRGNIQASGLTVDSMLSQTTPLNYEEILNNELRNKYNTKNPLCSSDLSNPNNAYYKNNRKRHNHNNNANYSNYNRMDEEGNTSNNIEEIKRKRSLVKPERSRRRNKYINYTLENPNYVMLEHSFEENNETYSVYQHSLNNDNNNYNQSTYVNYDYEKNNSIILMTEEEKLKRQSNIFVKKNAIDPDFGRSEEVEETQDENTESYKKIWWTMVSNACTCYIPNILLERFKKTDSDVQQAWREKVTLCTIIFIICIISGFFTFGLNSIICNNETTKIHYTDTTFSLHGVAYDIYIKNFNETKRLHSIISASKNQDMGQYFLDINSKSACQKVINYNYNKNSCYSKTIETSLIKEHKEDKHCYESNDLLKNPDIDVRKLGNVYYSWDDLKKLRDNKDRKMVIYNGNVLDITDYLSTGLTTFGSKFTDIIRNKAAMDITYTITKNKKFKNSVKCMSEIYKVGTIGKSSSGCIVSNILLVLTFIFVIGVIFIKFCMALVFNWFLKWKMGDRSGIIKKISEEERRMIKLRETKNLNSEINSNNKNNRNKLRESISISTLLNNSTNKRMSMNIFDETNRRNSTGQLSLLNHDNNNSEDKKVSIKQQNRKSMTSRFSIPMPGEGSRTNISKSNSNFTLPSYPNPFRADGVGSSSSLNELVKSKRNSISSWDPVQPLTNSQSININNNKRKSIFSTINTPPLDAIFKNTQVHSSSLITNNTQTNEINSKSLPEPTLPNVGILDEDIIPAITNSPTSKRISTIQNSTNDNKISNIGLLNNNNNINTTEGNVVIGKPITTNSTIEDLLHTILLVTCYSEGHDGIANSLDSLSYTDYPDSLKLIIVICDGLVKGEGNDKLTPDVVVDMIDPGDGSNYHCNEPEPKSYVAIAEGKKRHNMAKVYAGWYRYAINAYDRKIPMIGIVKCGTESERNGPKKEKKPGNRGKRDSQIMLLGFLSKVMFNDRMTEFDFDLFTKIHEITGVYADIYESIMMVDADTIVDKDSLAHLVACLVEDPKIMGLCGETQIANKTESWVTMIQVFEYYISHHMSKAFESVFGGVTCLPGCFCMYRIKSRKGVHGYWVPILANPAIVEQYSENKVNTLHKKNLLLLGEDRYLSTLMLREYPKRKMVFVPQATCKTIVPSEFKVLLSQRRRWINSTVHNLLELVLVNDLCGTFCISMQFVVLMELIGTVVLPAAIFFTYYLIGTFFFSGSKNIISLLLMVLIMGLPAILISLTSREMKYILWMMVYLLALPIWNFVLPVYSFWHFDDFSWGQTRMVEGETKNKNDDNKMDKDEVENKFNSSEIIMKKWEEWEKIRRAELLANEFYLHSTEKSEGDMGNYTTFYNETQPSQINSTNKRYTGSFNNIILDNHNIYNYHN</sequence>
<dbReference type="InterPro" id="IPR036400">
    <property type="entry name" value="Cyt_B5-like_heme/steroid_sf"/>
</dbReference>
<evidence type="ECO:0000256" key="8">
    <source>
        <dbReference type="ARBA" id="ARBA00023136"/>
    </source>
</evidence>
<reference evidence="13 14" key="2">
    <citation type="submission" date="2016-08" db="EMBL/GenBank/DDBJ databases">
        <title>Pervasive Adenine N6-methylation of Active Genes in Fungi.</title>
        <authorList>
            <consortium name="DOE Joint Genome Institute"/>
            <person name="Mondo S.J."/>
            <person name="Dannebaum R.O."/>
            <person name="Kuo R.C."/>
            <person name="Labutti K."/>
            <person name="Haridas S."/>
            <person name="Kuo A."/>
            <person name="Salamov A."/>
            <person name="Ahrendt S.R."/>
            <person name="Lipzen A."/>
            <person name="Sullivan W."/>
            <person name="Andreopoulos W.B."/>
            <person name="Clum A."/>
            <person name="Lindquist E."/>
            <person name="Daum C."/>
            <person name="Ramamoorthy G.K."/>
            <person name="Gryganskyi A."/>
            <person name="Culley D."/>
            <person name="Magnuson J.K."/>
            <person name="James T.Y."/>
            <person name="O'Malley M.A."/>
            <person name="Stajich J.E."/>
            <person name="Spatafora J.W."/>
            <person name="Visel A."/>
            <person name="Grigoriev I.V."/>
        </authorList>
    </citation>
    <scope>NUCLEOTIDE SEQUENCE [LARGE SCALE GENOMIC DNA]</scope>
    <source>
        <strain evidence="14">finn</strain>
    </source>
</reference>
<feature type="transmembrane region" description="Helical" evidence="11">
    <location>
        <begin position="1475"/>
        <end position="1494"/>
    </location>
</feature>
<name>A0A1Y1VHK2_9FUNG</name>
<dbReference type="SMART" id="SM01117">
    <property type="entry name" value="Cyt-b5"/>
    <property type="match status" value="1"/>
</dbReference>
<dbReference type="PANTHER" id="PTHR22914:SF16">
    <property type="entry name" value="CHITIN SYNTHASE 3"/>
    <property type="match status" value="1"/>
</dbReference>
<feature type="compositionally biased region" description="Low complexity" evidence="10">
    <location>
        <begin position="74"/>
        <end position="86"/>
    </location>
</feature>
<dbReference type="Pfam" id="PF03142">
    <property type="entry name" value="Chitin_synth_2"/>
    <property type="match status" value="1"/>
</dbReference>
<dbReference type="SUPFAM" id="SSF55856">
    <property type="entry name" value="Cytochrome b5-like heme/steroid binding domain"/>
    <property type="match status" value="1"/>
</dbReference>
<evidence type="ECO:0000313" key="13">
    <source>
        <dbReference type="EMBL" id="ORX56519.1"/>
    </source>
</evidence>
<feature type="transmembrane region" description="Helical" evidence="11">
    <location>
        <begin position="1501"/>
        <end position="1525"/>
    </location>
</feature>
<feature type="transmembrane region" description="Helical" evidence="11">
    <location>
        <begin position="515"/>
        <end position="537"/>
    </location>
</feature>
<dbReference type="PANTHER" id="PTHR22914">
    <property type="entry name" value="CHITIN SYNTHASE"/>
    <property type="match status" value="1"/>
</dbReference>
<dbReference type="Gene3D" id="3.10.120.10">
    <property type="entry name" value="Cytochrome b5-like heme/steroid binding domain"/>
    <property type="match status" value="1"/>
</dbReference>
<keyword evidence="8 11" id="KW-0472">Membrane</keyword>
<evidence type="ECO:0000256" key="10">
    <source>
        <dbReference type="SAM" id="MobiDB-lite"/>
    </source>
</evidence>
<gene>
    <name evidence="13" type="ORF">BCR36DRAFT_409715</name>
</gene>
<feature type="domain" description="Cytochrome b5 heme-binding" evidence="12">
    <location>
        <begin position="651"/>
        <end position="731"/>
    </location>
</feature>
<dbReference type="SUPFAM" id="SSF53448">
    <property type="entry name" value="Nucleotide-diphospho-sugar transferases"/>
    <property type="match status" value="1"/>
</dbReference>
<evidence type="ECO:0000256" key="2">
    <source>
        <dbReference type="ARBA" id="ARBA00012543"/>
    </source>
</evidence>
<organism evidence="13 14">
    <name type="scientific">Piromyces finnis</name>
    <dbReference type="NCBI Taxonomy" id="1754191"/>
    <lineage>
        <taxon>Eukaryota</taxon>
        <taxon>Fungi</taxon>
        <taxon>Fungi incertae sedis</taxon>
        <taxon>Chytridiomycota</taxon>
        <taxon>Chytridiomycota incertae sedis</taxon>
        <taxon>Neocallimastigomycetes</taxon>
        <taxon>Neocallimastigales</taxon>
        <taxon>Neocallimastigaceae</taxon>
        <taxon>Piromyces</taxon>
    </lineage>
</organism>
<feature type="region of interest" description="Disordered" evidence="10">
    <location>
        <begin position="29"/>
        <end position="86"/>
    </location>
</feature>
<evidence type="ECO:0000256" key="6">
    <source>
        <dbReference type="ARBA" id="ARBA00022692"/>
    </source>
</evidence>
<dbReference type="CDD" id="cd04190">
    <property type="entry name" value="Chitin_synth_C"/>
    <property type="match status" value="1"/>
</dbReference>
<comment type="caution">
    <text evidence="13">The sequence shown here is derived from an EMBL/GenBank/DDBJ whole genome shotgun (WGS) entry which is preliminary data.</text>
</comment>
<evidence type="ECO:0000256" key="3">
    <source>
        <dbReference type="ARBA" id="ARBA00022475"/>
    </source>
</evidence>
<evidence type="ECO:0000256" key="1">
    <source>
        <dbReference type="ARBA" id="ARBA00004651"/>
    </source>
</evidence>
<dbReference type="GO" id="GO:0004100">
    <property type="term" value="F:chitin synthase activity"/>
    <property type="evidence" value="ECO:0007669"/>
    <property type="project" value="UniProtKB-EC"/>
</dbReference>
<keyword evidence="4" id="KW-0328">Glycosyltransferase</keyword>
<dbReference type="Proteomes" id="UP000193719">
    <property type="component" value="Unassembled WGS sequence"/>
</dbReference>
<keyword evidence="6 11" id="KW-0812">Transmembrane</keyword>
<keyword evidence="14" id="KW-1185">Reference proteome</keyword>
<dbReference type="InterPro" id="IPR029044">
    <property type="entry name" value="Nucleotide-diphossugar_trans"/>
</dbReference>
<dbReference type="InterPro" id="IPR054295">
    <property type="entry name" value="CHS4-like_dom"/>
</dbReference>
<dbReference type="InterPro" id="IPR004835">
    <property type="entry name" value="Chitin_synth"/>
</dbReference>
<dbReference type="EC" id="2.4.1.16" evidence="2"/>